<dbReference type="Proteomes" id="UP001231189">
    <property type="component" value="Unassembled WGS sequence"/>
</dbReference>
<reference evidence="1" key="1">
    <citation type="submission" date="2023-07" db="EMBL/GenBank/DDBJ databases">
        <title>A chromosome-level genome assembly of Lolium multiflorum.</title>
        <authorList>
            <person name="Chen Y."/>
            <person name="Copetti D."/>
            <person name="Kolliker R."/>
            <person name="Studer B."/>
        </authorList>
    </citation>
    <scope>NUCLEOTIDE SEQUENCE</scope>
    <source>
        <strain evidence="1">02402/16</strain>
        <tissue evidence="1">Leaf</tissue>
    </source>
</reference>
<name>A0AAD8SN68_LOLMU</name>
<dbReference type="EMBL" id="JAUUTY010000003">
    <property type="protein sequence ID" value="KAK1660321.1"/>
    <property type="molecule type" value="Genomic_DNA"/>
</dbReference>
<keyword evidence="3" id="KW-1185">Reference proteome</keyword>
<evidence type="ECO:0000313" key="3">
    <source>
        <dbReference type="Proteomes" id="UP001231189"/>
    </source>
</evidence>
<dbReference type="EMBL" id="JAUUTY010000003">
    <property type="protein sequence ID" value="KAK1660318.1"/>
    <property type="molecule type" value="Genomic_DNA"/>
</dbReference>
<dbReference type="AlphaFoldDB" id="A0AAD8SN68"/>
<comment type="caution">
    <text evidence="1">The sequence shown here is derived from an EMBL/GenBank/DDBJ whole genome shotgun (WGS) entry which is preliminary data.</text>
</comment>
<evidence type="ECO:0000313" key="1">
    <source>
        <dbReference type="EMBL" id="KAK1660318.1"/>
    </source>
</evidence>
<evidence type="ECO:0000313" key="2">
    <source>
        <dbReference type="EMBL" id="KAK1660321.1"/>
    </source>
</evidence>
<sequence length="114" mass="13259">MRPQHGCLLQCKWGRHVQSLLFGVCRKFRKRLIFWGGSTISSRKFIMLYTSRLTTQVDRQPMFSLHEASDFTDVEFKREGYTTLMELTDVQEAAEAEKQETNGGTRPCYCCHVC</sequence>
<organism evidence="1 3">
    <name type="scientific">Lolium multiflorum</name>
    <name type="common">Italian ryegrass</name>
    <name type="synonym">Lolium perenne subsp. multiflorum</name>
    <dbReference type="NCBI Taxonomy" id="4521"/>
    <lineage>
        <taxon>Eukaryota</taxon>
        <taxon>Viridiplantae</taxon>
        <taxon>Streptophyta</taxon>
        <taxon>Embryophyta</taxon>
        <taxon>Tracheophyta</taxon>
        <taxon>Spermatophyta</taxon>
        <taxon>Magnoliopsida</taxon>
        <taxon>Liliopsida</taxon>
        <taxon>Poales</taxon>
        <taxon>Poaceae</taxon>
        <taxon>BOP clade</taxon>
        <taxon>Pooideae</taxon>
        <taxon>Poodae</taxon>
        <taxon>Poeae</taxon>
        <taxon>Poeae Chloroplast Group 2 (Poeae type)</taxon>
        <taxon>Loliodinae</taxon>
        <taxon>Loliinae</taxon>
        <taxon>Lolium</taxon>
    </lineage>
</organism>
<protein>
    <submittedName>
        <fullName evidence="1">Uncharacterized protein</fullName>
    </submittedName>
</protein>
<proteinExistence type="predicted"/>
<accession>A0AAD8SN68</accession>
<gene>
    <name evidence="1" type="ORF">QYE76_048477</name>
    <name evidence="2" type="ORF">QYE76_048480</name>
</gene>